<dbReference type="PROSITE" id="PS00198">
    <property type="entry name" value="4FE4S_FER_1"/>
    <property type="match status" value="1"/>
</dbReference>
<dbReference type="PROSITE" id="PS51379">
    <property type="entry name" value="4FE4S_FER_2"/>
    <property type="match status" value="1"/>
</dbReference>
<dbReference type="InterPro" id="IPR009051">
    <property type="entry name" value="Helical_ferredxn"/>
</dbReference>
<dbReference type="OrthoDB" id="9804391at2"/>
<evidence type="ECO:0000256" key="5">
    <source>
        <dbReference type="ARBA" id="ARBA00023014"/>
    </source>
</evidence>
<proteinExistence type="inferred from homology"/>
<comment type="cofactor">
    <cofactor evidence="1">
        <name>[3Fe-4S] cluster</name>
        <dbReference type="ChEBI" id="CHEBI:21137"/>
    </cofactor>
</comment>
<dbReference type="PROSITE" id="PS00197">
    <property type="entry name" value="2FE2S_FER_1"/>
    <property type="match status" value="1"/>
</dbReference>
<dbReference type="AlphaFoldDB" id="A0A1H0A2U4"/>
<evidence type="ECO:0000256" key="2">
    <source>
        <dbReference type="ARBA" id="ARBA00009433"/>
    </source>
</evidence>
<comment type="cofactor">
    <cofactor evidence="6">
        <name>[2Fe-2S] cluster</name>
        <dbReference type="ChEBI" id="CHEBI:190135"/>
    </cofactor>
</comment>
<dbReference type="Proteomes" id="UP000198541">
    <property type="component" value="Unassembled WGS sequence"/>
</dbReference>
<name>A0A1H0A2U4_9ACTO</name>
<dbReference type="PANTHER" id="PTHR11921">
    <property type="entry name" value="SUCCINATE DEHYDROGENASE IRON-SULFUR PROTEIN"/>
    <property type="match status" value="1"/>
</dbReference>
<evidence type="ECO:0000256" key="3">
    <source>
        <dbReference type="ARBA" id="ARBA00022723"/>
    </source>
</evidence>
<dbReference type="RefSeq" id="WP_086614064.1">
    <property type="nucleotide sequence ID" value="NZ_FNHU01000002.1"/>
</dbReference>
<dbReference type="NCBIfam" id="NF005746">
    <property type="entry name" value="PRK07570.1"/>
    <property type="match status" value="1"/>
</dbReference>
<evidence type="ECO:0000313" key="10">
    <source>
        <dbReference type="Proteomes" id="UP000198541"/>
    </source>
</evidence>
<dbReference type="InterPro" id="IPR006058">
    <property type="entry name" value="2Fe2S_fd_BS"/>
</dbReference>
<keyword evidence="10" id="KW-1185">Reference proteome</keyword>
<dbReference type="STRING" id="332524.SAMN04487766_102212"/>
<dbReference type="InterPro" id="IPR050573">
    <property type="entry name" value="SDH/FRD_Iron-Sulfur"/>
</dbReference>
<dbReference type="SUPFAM" id="SSF46548">
    <property type="entry name" value="alpha-helical ferredoxin"/>
    <property type="match status" value="1"/>
</dbReference>
<dbReference type="InterPro" id="IPR036010">
    <property type="entry name" value="2Fe-2S_ferredoxin-like_sf"/>
</dbReference>
<dbReference type="Pfam" id="PF13085">
    <property type="entry name" value="Fer2_3"/>
    <property type="match status" value="1"/>
</dbReference>
<dbReference type="InterPro" id="IPR025192">
    <property type="entry name" value="Succ_DH/fum_Rdtase_N"/>
</dbReference>
<dbReference type="SUPFAM" id="SSF54292">
    <property type="entry name" value="2Fe-2S ferredoxin-like"/>
    <property type="match status" value="1"/>
</dbReference>
<dbReference type="PANTHER" id="PTHR11921:SF41">
    <property type="entry name" value="SUCCINATE DEHYDROGENASE"/>
    <property type="match status" value="1"/>
</dbReference>
<dbReference type="InterPro" id="IPR017896">
    <property type="entry name" value="4Fe4S_Fe-S-bd"/>
</dbReference>
<dbReference type="InterPro" id="IPR017900">
    <property type="entry name" value="4Fe4S_Fe_S_CS"/>
</dbReference>
<dbReference type="InterPro" id="IPR012675">
    <property type="entry name" value="Beta-grasp_dom_sf"/>
</dbReference>
<dbReference type="EMBL" id="FNHU01000002">
    <property type="protein sequence ID" value="SDM42658.1"/>
    <property type="molecule type" value="Genomic_DNA"/>
</dbReference>
<dbReference type="GO" id="GO:0051537">
    <property type="term" value="F:2 iron, 2 sulfur cluster binding"/>
    <property type="evidence" value="ECO:0007669"/>
    <property type="project" value="InterPro"/>
</dbReference>
<dbReference type="GO" id="GO:0022904">
    <property type="term" value="P:respiratory electron transport chain"/>
    <property type="evidence" value="ECO:0007669"/>
    <property type="project" value="TreeGrafter"/>
</dbReference>
<evidence type="ECO:0000256" key="4">
    <source>
        <dbReference type="ARBA" id="ARBA00023004"/>
    </source>
</evidence>
<keyword evidence="5" id="KW-0411">Iron-sulfur</keyword>
<evidence type="ECO:0000313" key="11">
    <source>
        <dbReference type="Proteomes" id="UP000199671"/>
    </source>
</evidence>
<dbReference type="EMBL" id="FNIM01000001">
    <property type="protein sequence ID" value="SDN28039.1"/>
    <property type="molecule type" value="Genomic_DNA"/>
</dbReference>
<evidence type="ECO:0000256" key="6">
    <source>
        <dbReference type="ARBA" id="ARBA00034078"/>
    </source>
</evidence>
<reference evidence="9 11" key="2">
    <citation type="submission" date="2016-10" db="EMBL/GenBank/DDBJ databases">
        <authorList>
            <person name="de Groot N.N."/>
        </authorList>
    </citation>
    <scope>NUCLEOTIDE SEQUENCE [LARGE SCALE GENOMIC DNA]</scope>
    <source>
        <strain evidence="9">DSM 27982</strain>
        <strain evidence="8 11">KPR-7B</strain>
    </source>
</reference>
<evidence type="ECO:0000256" key="1">
    <source>
        <dbReference type="ARBA" id="ARBA00001927"/>
    </source>
</evidence>
<dbReference type="GO" id="GO:0046872">
    <property type="term" value="F:metal ion binding"/>
    <property type="evidence" value="ECO:0007669"/>
    <property type="project" value="UniProtKB-KW"/>
</dbReference>
<reference evidence="10" key="1">
    <citation type="submission" date="2016-10" db="EMBL/GenBank/DDBJ databases">
        <authorList>
            <person name="Varghese N."/>
            <person name="Submissions S."/>
        </authorList>
    </citation>
    <scope>NUCLEOTIDE SEQUENCE [LARGE SCALE GENOMIC DNA]</scope>
    <source>
        <strain evidence="10">DSM 27982</strain>
    </source>
</reference>
<gene>
    <name evidence="8" type="ORF">SAMN04487766_102212</name>
    <name evidence="9" type="ORF">SAMN05216355_101550</name>
</gene>
<evidence type="ECO:0000313" key="9">
    <source>
        <dbReference type="EMBL" id="SDN28039.1"/>
    </source>
</evidence>
<organism evidence="9 10">
    <name type="scientific">Actinomyces ruminicola</name>
    <dbReference type="NCBI Taxonomy" id="332524"/>
    <lineage>
        <taxon>Bacteria</taxon>
        <taxon>Bacillati</taxon>
        <taxon>Actinomycetota</taxon>
        <taxon>Actinomycetes</taxon>
        <taxon>Actinomycetales</taxon>
        <taxon>Actinomycetaceae</taxon>
        <taxon>Actinomyces</taxon>
    </lineage>
</organism>
<comment type="similarity">
    <text evidence="2">Belongs to the succinate dehydrogenase/fumarate reductase iron-sulfur protein family.</text>
</comment>
<evidence type="ECO:0000313" key="8">
    <source>
        <dbReference type="EMBL" id="SDM42658.1"/>
    </source>
</evidence>
<evidence type="ECO:0000259" key="7">
    <source>
        <dbReference type="PROSITE" id="PS51379"/>
    </source>
</evidence>
<keyword evidence="4" id="KW-0408">Iron</keyword>
<dbReference type="Pfam" id="PF13183">
    <property type="entry name" value="Fer4_8"/>
    <property type="match status" value="1"/>
</dbReference>
<dbReference type="GO" id="GO:0009055">
    <property type="term" value="F:electron transfer activity"/>
    <property type="evidence" value="ECO:0007669"/>
    <property type="project" value="InterPro"/>
</dbReference>
<sequence length="257" mass="27654">MNIKLKIWRQKNQNSEGHFEEYSMTGIEEHMSFLEVLDLLNEQLFAEGKEPVAFDSDCREGICGQCGVVINGQAHGPIRSTTCQLHMRHLAEDPSFKDGSTITIEPWRSTGFPVLKDLIVDRSALDRIVQAGGYISVNTGAAPEAHSVPVQKDKADAAFEAAACIGCGACVAACPNASAMLFTGAKISHLGLLPQGQPERLARVVNMLNQHDAEGFGGCTNIGECAAVCPKSVPLEVITRLNRDLGHALWKGQKATA</sequence>
<keyword evidence="3" id="KW-0479">Metal-binding</keyword>
<protein>
    <submittedName>
        <fullName evidence="9">Succinate dehydrogenase / fumarate reductase iron-sulfur subunit</fullName>
    </submittedName>
</protein>
<feature type="domain" description="4Fe-4S ferredoxin-type" evidence="7">
    <location>
        <begin position="155"/>
        <end position="185"/>
    </location>
</feature>
<dbReference type="Gene3D" id="1.10.1060.10">
    <property type="entry name" value="Alpha-helical ferredoxin"/>
    <property type="match status" value="1"/>
</dbReference>
<dbReference type="Proteomes" id="UP000199671">
    <property type="component" value="Unassembled WGS sequence"/>
</dbReference>
<accession>A0A1H0A2U4</accession>
<dbReference type="Gene3D" id="3.10.20.30">
    <property type="match status" value="1"/>
</dbReference>
<dbReference type="GO" id="GO:0009060">
    <property type="term" value="P:aerobic respiration"/>
    <property type="evidence" value="ECO:0007669"/>
    <property type="project" value="TreeGrafter"/>
</dbReference>